<dbReference type="RefSeq" id="WP_379034330.1">
    <property type="nucleotide sequence ID" value="NZ_JBHTLN010000002.1"/>
</dbReference>
<sequence length="108" mass="11404">MSQADSSNEYSSSEVDGGISLASVTVGIIAAVFFLLVSSYLSNDASWNLPSDRAWVSTSLTGNDLSGNESAVATHEKVQDIQPHNEEAAHFSDALYSADFMNSLTGPT</sequence>
<protein>
    <submittedName>
        <fullName evidence="2">Uncharacterized protein</fullName>
    </submittedName>
</protein>
<dbReference type="EMBL" id="JBHTLN010000002">
    <property type="protein sequence ID" value="MFD1123019.1"/>
    <property type="molecule type" value="Genomic_DNA"/>
</dbReference>
<accession>A0ABW3P9Q7</accession>
<name>A0ABW3P9Q7_9PROT</name>
<organism evidence="2 3">
    <name type="scientific">Methylophilus flavus</name>
    <dbReference type="NCBI Taxonomy" id="640084"/>
    <lineage>
        <taxon>Bacteria</taxon>
        <taxon>Pseudomonadati</taxon>
        <taxon>Pseudomonadota</taxon>
        <taxon>Betaproteobacteria</taxon>
        <taxon>Nitrosomonadales</taxon>
        <taxon>Methylophilaceae</taxon>
        <taxon>Methylophilus</taxon>
    </lineage>
</organism>
<keyword evidence="1" id="KW-0812">Transmembrane</keyword>
<keyword evidence="1" id="KW-0472">Membrane</keyword>
<evidence type="ECO:0000313" key="2">
    <source>
        <dbReference type="EMBL" id="MFD1123019.1"/>
    </source>
</evidence>
<keyword evidence="1" id="KW-1133">Transmembrane helix</keyword>
<proteinExistence type="predicted"/>
<comment type="caution">
    <text evidence="2">The sequence shown here is derived from an EMBL/GenBank/DDBJ whole genome shotgun (WGS) entry which is preliminary data.</text>
</comment>
<reference evidence="3" key="1">
    <citation type="journal article" date="2019" name="Int. J. Syst. Evol. Microbiol.">
        <title>The Global Catalogue of Microorganisms (GCM) 10K type strain sequencing project: providing services to taxonomists for standard genome sequencing and annotation.</title>
        <authorList>
            <consortium name="The Broad Institute Genomics Platform"/>
            <consortium name="The Broad Institute Genome Sequencing Center for Infectious Disease"/>
            <person name="Wu L."/>
            <person name="Ma J."/>
        </authorList>
    </citation>
    <scope>NUCLEOTIDE SEQUENCE [LARGE SCALE GENOMIC DNA]</scope>
    <source>
        <strain evidence="3">CCUG 58411</strain>
    </source>
</reference>
<dbReference type="Proteomes" id="UP001597206">
    <property type="component" value="Unassembled WGS sequence"/>
</dbReference>
<feature type="transmembrane region" description="Helical" evidence="1">
    <location>
        <begin position="20"/>
        <end position="41"/>
    </location>
</feature>
<evidence type="ECO:0000256" key="1">
    <source>
        <dbReference type="SAM" id="Phobius"/>
    </source>
</evidence>
<keyword evidence="3" id="KW-1185">Reference proteome</keyword>
<gene>
    <name evidence="2" type="ORF">ACFQ2T_10925</name>
</gene>
<evidence type="ECO:0000313" key="3">
    <source>
        <dbReference type="Proteomes" id="UP001597206"/>
    </source>
</evidence>